<dbReference type="AlphaFoldDB" id="A0A1E3ARY7"/>
<gene>
    <name evidence="4" type="ORF">BEH84_02061</name>
</gene>
<keyword evidence="1" id="KW-1133">Transmembrane helix</keyword>
<dbReference type="InterPro" id="IPR010559">
    <property type="entry name" value="Sig_transdc_His_kin_internal"/>
</dbReference>
<dbReference type="GeneID" id="93305035"/>
<evidence type="ECO:0000313" key="4">
    <source>
        <dbReference type="EMBL" id="ODM11452.1"/>
    </source>
</evidence>
<protein>
    <submittedName>
        <fullName evidence="4">Putative sensor-like histidine kinase</fullName>
        <ecNumber evidence="4">2.7.13.3</ecNumber>
    </submittedName>
</protein>
<dbReference type="Gene3D" id="3.30.565.10">
    <property type="entry name" value="Histidine kinase-like ATPase, C-terminal domain"/>
    <property type="match status" value="1"/>
</dbReference>
<dbReference type="Pfam" id="PF06580">
    <property type="entry name" value="His_kinase"/>
    <property type="match status" value="1"/>
</dbReference>
<proteinExistence type="predicted"/>
<dbReference type="Gene3D" id="6.10.340.10">
    <property type="match status" value="1"/>
</dbReference>
<dbReference type="GO" id="GO:0000155">
    <property type="term" value="F:phosphorelay sensor kinase activity"/>
    <property type="evidence" value="ECO:0007669"/>
    <property type="project" value="InterPro"/>
</dbReference>
<dbReference type="RefSeq" id="WP_141702898.1">
    <property type="nucleotide sequence ID" value="NZ_JBKXXQ010000051.1"/>
</dbReference>
<keyword evidence="1" id="KW-0812">Transmembrane</keyword>
<reference evidence="4 5" key="1">
    <citation type="submission" date="2016-07" db="EMBL/GenBank/DDBJ databases">
        <title>Characterization of isolates of Eisenbergiella tayi derived from blood cultures, using whole genome sequencing.</title>
        <authorList>
            <person name="Burdz T."/>
            <person name="Wiebe D."/>
            <person name="Huynh C."/>
            <person name="Bernard K."/>
        </authorList>
    </citation>
    <scope>NUCLEOTIDE SEQUENCE [LARGE SCALE GENOMIC DNA]</scope>
    <source>
        <strain evidence="4 5">NML 120489</strain>
    </source>
</reference>
<keyword evidence="4" id="KW-0418">Kinase</keyword>
<evidence type="ECO:0000259" key="3">
    <source>
        <dbReference type="Pfam" id="PF06580"/>
    </source>
</evidence>
<dbReference type="EC" id="2.7.13.3" evidence="4"/>
<dbReference type="SUPFAM" id="SSF55874">
    <property type="entry name" value="ATPase domain of HSP90 chaperone/DNA topoisomerase II/histidine kinase"/>
    <property type="match status" value="1"/>
</dbReference>
<comment type="caution">
    <text evidence="4">The sequence shown here is derived from an EMBL/GenBank/DDBJ whole genome shotgun (WGS) entry which is preliminary data.</text>
</comment>
<name>A0A1E3ARY7_9FIRM</name>
<evidence type="ECO:0000313" key="5">
    <source>
        <dbReference type="Proteomes" id="UP000095003"/>
    </source>
</evidence>
<dbReference type="Proteomes" id="UP000095003">
    <property type="component" value="Unassembled WGS sequence"/>
</dbReference>
<organism evidence="4 5">
    <name type="scientific">Eisenbergiella tayi</name>
    <dbReference type="NCBI Taxonomy" id="1432052"/>
    <lineage>
        <taxon>Bacteria</taxon>
        <taxon>Bacillati</taxon>
        <taxon>Bacillota</taxon>
        <taxon>Clostridia</taxon>
        <taxon>Lachnospirales</taxon>
        <taxon>Lachnospiraceae</taxon>
        <taxon>Eisenbergiella</taxon>
    </lineage>
</organism>
<dbReference type="GO" id="GO:0016020">
    <property type="term" value="C:membrane"/>
    <property type="evidence" value="ECO:0007669"/>
    <property type="project" value="InterPro"/>
</dbReference>
<dbReference type="InterPro" id="IPR050640">
    <property type="entry name" value="Bact_2-comp_sensor_kinase"/>
</dbReference>
<dbReference type="PATRIC" id="fig|1432052.3.peg.2269"/>
<feature type="domain" description="Histidine kinase/HSP90-like ATPase" evidence="2">
    <location>
        <begin position="451"/>
        <end position="563"/>
    </location>
</feature>
<dbReference type="CDD" id="cd06225">
    <property type="entry name" value="HAMP"/>
    <property type="match status" value="1"/>
</dbReference>
<dbReference type="PANTHER" id="PTHR34220:SF7">
    <property type="entry name" value="SENSOR HISTIDINE KINASE YPDA"/>
    <property type="match status" value="1"/>
</dbReference>
<dbReference type="Pfam" id="PF02518">
    <property type="entry name" value="HATPase_c"/>
    <property type="match status" value="1"/>
</dbReference>
<feature type="transmembrane region" description="Helical" evidence="1">
    <location>
        <begin position="270"/>
        <end position="287"/>
    </location>
</feature>
<sequence length="568" mass="66438">MKKIRENLFIQFLSFILLLLLIVTTVFTMNQYNAKKITRNNTLQLNENVLTQLIGKMDEMFISMQNLMSSVAYNPVVYAYYKEEEKRPLMQDDLKDVLINTLITDDYISGIELYNMEGNKLLGVGKKYTSTVSPEDINTIVYSEQILSDDGDNVKYAIYYPIYDLKNVQYFTKLGICVFYLSVENITDFLNEVRITDHTYLYVIDKELNLLAQNSIAKKDQDFLQNLEKIKDRYYVSEMKIDRNGWTIISYVPITELLQGLDFLNKEMKMLYIFSIGILVLLVYFCYKAVINPLHQIDLFVKRNSTHTDERMDYKSRNEIGTLARNLNRMLDERDTMNREIQDSQKKIYETQLAKKQMEILAYRNQINPHFLYNTLECIRAMAMYQGCENVSELTVALSNVLRYAVKGENIVCIKDELNYIQEYSKIIECRFSKIRIELEIDNTLLEKKMVRLILQPLVENAVFHGLEPMINGGKVWIKIYKVNGKTKREWIYLSVEDNGFGMNGQRLQEIYNSMRDDEIGKENGSQSIGLVNIYQRLKLTYDDNMELFITSERGKGTKVVIGFAETV</sequence>
<feature type="domain" description="Signal transduction histidine kinase internal region" evidence="3">
    <location>
        <begin position="359"/>
        <end position="433"/>
    </location>
</feature>
<accession>A0A1E3ARY7</accession>
<keyword evidence="1" id="KW-0472">Membrane</keyword>
<evidence type="ECO:0000259" key="2">
    <source>
        <dbReference type="Pfam" id="PF02518"/>
    </source>
</evidence>
<keyword evidence="4" id="KW-0808">Transferase</keyword>
<dbReference type="InterPro" id="IPR003594">
    <property type="entry name" value="HATPase_dom"/>
</dbReference>
<dbReference type="EMBL" id="MCGI01000002">
    <property type="protein sequence ID" value="ODM11452.1"/>
    <property type="molecule type" value="Genomic_DNA"/>
</dbReference>
<dbReference type="PANTHER" id="PTHR34220">
    <property type="entry name" value="SENSOR HISTIDINE KINASE YPDA"/>
    <property type="match status" value="1"/>
</dbReference>
<evidence type="ECO:0000256" key="1">
    <source>
        <dbReference type="SAM" id="Phobius"/>
    </source>
</evidence>
<dbReference type="InterPro" id="IPR036890">
    <property type="entry name" value="HATPase_C_sf"/>
</dbReference>